<dbReference type="AlphaFoldDB" id="A0A8J3VQ28"/>
<dbReference type="Proteomes" id="UP000642748">
    <property type="component" value="Unassembled WGS sequence"/>
</dbReference>
<keyword evidence="1 3" id="KW-0547">Nucleotide-binding</keyword>
<feature type="domain" description="FtsK" evidence="4">
    <location>
        <begin position="67"/>
        <end position="247"/>
    </location>
</feature>
<keyword evidence="2 3" id="KW-0067">ATP-binding</keyword>
<feature type="binding site" evidence="3">
    <location>
        <begin position="83"/>
        <end position="90"/>
    </location>
    <ligand>
        <name>ATP</name>
        <dbReference type="ChEBI" id="CHEBI:30616"/>
    </ligand>
</feature>
<evidence type="ECO:0000256" key="2">
    <source>
        <dbReference type="ARBA" id="ARBA00022840"/>
    </source>
</evidence>
<proteinExistence type="predicted"/>
<dbReference type="PANTHER" id="PTHR22683">
    <property type="entry name" value="SPORULATION PROTEIN RELATED"/>
    <property type="match status" value="1"/>
</dbReference>
<gene>
    <name evidence="5" type="ORF">Raf01_28810</name>
</gene>
<dbReference type="InterPro" id="IPR002543">
    <property type="entry name" value="FtsK_dom"/>
</dbReference>
<evidence type="ECO:0000259" key="4">
    <source>
        <dbReference type="PROSITE" id="PS50901"/>
    </source>
</evidence>
<dbReference type="GO" id="GO:0003677">
    <property type="term" value="F:DNA binding"/>
    <property type="evidence" value="ECO:0007669"/>
    <property type="project" value="InterPro"/>
</dbReference>
<dbReference type="InterPro" id="IPR027417">
    <property type="entry name" value="P-loop_NTPase"/>
</dbReference>
<protein>
    <recommendedName>
        <fullName evidence="4">FtsK domain-containing protein</fullName>
    </recommendedName>
</protein>
<name>A0A8J3VQ28_9ACTN</name>
<accession>A0A8J3VQ28</accession>
<dbReference type="Pfam" id="PF01580">
    <property type="entry name" value="FtsK_SpoIIIE"/>
    <property type="match status" value="1"/>
</dbReference>
<dbReference type="CDD" id="cd01120">
    <property type="entry name" value="RecA-like_superfamily"/>
    <property type="match status" value="1"/>
</dbReference>
<dbReference type="InterPro" id="IPR050206">
    <property type="entry name" value="FtsK/SpoIIIE/SftA"/>
</dbReference>
<reference evidence="5" key="1">
    <citation type="submission" date="2021-01" db="EMBL/GenBank/DDBJ databases">
        <title>Whole genome shotgun sequence of Rugosimonospora africana NBRC 104875.</title>
        <authorList>
            <person name="Komaki H."/>
            <person name="Tamura T."/>
        </authorList>
    </citation>
    <scope>NUCLEOTIDE SEQUENCE</scope>
    <source>
        <strain evidence="5">NBRC 104875</strain>
    </source>
</reference>
<evidence type="ECO:0000313" key="6">
    <source>
        <dbReference type="Proteomes" id="UP000642748"/>
    </source>
</evidence>
<keyword evidence="6" id="KW-1185">Reference proteome</keyword>
<dbReference type="PANTHER" id="PTHR22683:SF41">
    <property type="entry name" value="DNA TRANSLOCASE FTSK"/>
    <property type="match status" value="1"/>
</dbReference>
<dbReference type="EMBL" id="BONZ01000027">
    <property type="protein sequence ID" value="GIH14709.1"/>
    <property type="molecule type" value="Genomic_DNA"/>
</dbReference>
<dbReference type="PROSITE" id="PS50901">
    <property type="entry name" value="FTSK"/>
    <property type="match status" value="1"/>
</dbReference>
<evidence type="ECO:0000256" key="3">
    <source>
        <dbReference type="PROSITE-ProRule" id="PRU00289"/>
    </source>
</evidence>
<dbReference type="GO" id="GO:0005524">
    <property type="term" value="F:ATP binding"/>
    <property type="evidence" value="ECO:0007669"/>
    <property type="project" value="UniProtKB-UniRule"/>
</dbReference>
<evidence type="ECO:0000256" key="1">
    <source>
        <dbReference type="ARBA" id="ARBA00022741"/>
    </source>
</evidence>
<sequence length="317" mass="34957">MRHPPFPGFRTVHAPFKEAHTVKRTTTAPPVGEVPTAFGISTAPDGVPVAPMLSMFDPMFIGIDEFGQAVTLDLVFHNILVGGEPGGGKSGLLNTITAYAAMADNTRLVLFDGKLVELGPWMDIADEFVGPDLEHALSVLRRLQVVINNRYAWLRAQRRRKLDRQDRMSVILVVLDELALYSATYGTKDQREEFDRLLRDVVARGRACGVPVVAATQRPSVDIIPTSLRDLFGYRAAFRCTTINSSDIVLGRDWASQGYSASDIDPENRGMAYLLAETGVPRRIKAAYLNDAEIYQIADYMAWIRRTNTTALSGTAA</sequence>
<organism evidence="5 6">
    <name type="scientific">Rugosimonospora africana</name>
    <dbReference type="NCBI Taxonomy" id="556532"/>
    <lineage>
        <taxon>Bacteria</taxon>
        <taxon>Bacillati</taxon>
        <taxon>Actinomycetota</taxon>
        <taxon>Actinomycetes</taxon>
        <taxon>Micromonosporales</taxon>
        <taxon>Micromonosporaceae</taxon>
        <taxon>Rugosimonospora</taxon>
    </lineage>
</organism>
<dbReference type="Gene3D" id="3.40.50.300">
    <property type="entry name" value="P-loop containing nucleotide triphosphate hydrolases"/>
    <property type="match status" value="1"/>
</dbReference>
<evidence type="ECO:0000313" key="5">
    <source>
        <dbReference type="EMBL" id="GIH14709.1"/>
    </source>
</evidence>
<dbReference type="SUPFAM" id="SSF52540">
    <property type="entry name" value="P-loop containing nucleoside triphosphate hydrolases"/>
    <property type="match status" value="1"/>
</dbReference>
<comment type="caution">
    <text evidence="5">The sequence shown here is derived from an EMBL/GenBank/DDBJ whole genome shotgun (WGS) entry which is preliminary data.</text>
</comment>